<name>A0ABN6CXW5_9GAMM</name>
<reference evidence="8" key="1">
    <citation type="journal article" date="2022" name="Arch. Microbiol.">
        <title>Thiomicrorhabdus immobilis sp. nov., a mesophilic sulfur-oxidizing bacterium isolated from sediment of a brackish lake in northern Japan.</title>
        <authorList>
            <person name="Kojima H."/>
            <person name="Mochizuki J."/>
            <person name="Kanda M."/>
            <person name="Watanabe T."/>
            <person name="Fukui M."/>
        </authorList>
    </citation>
    <scope>NUCLEOTIDE SEQUENCE</scope>
    <source>
        <strain evidence="8">Am19</strain>
    </source>
</reference>
<dbReference type="PANTHER" id="PTHR24291:SF50">
    <property type="entry name" value="BIFUNCTIONAL ALBAFLAVENONE MONOOXYGENASE_TERPENE SYNTHASE"/>
    <property type="match status" value="1"/>
</dbReference>
<keyword evidence="3 7" id="KW-0479">Metal-binding</keyword>
<dbReference type="Proteomes" id="UP001054820">
    <property type="component" value="Chromosome"/>
</dbReference>
<dbReference type="PROSITE" id="PS00086">
    <property type="entry name" value="CYTOCHROME_P450"/>
    <property type="match status" value="1"/>
</dbReference>
<dbReference type="EMBL" id="AP024202">
    <property type="protein sequence ID" value="BCN92730.1"/>
    <property type="molecule type" value="Genomic_DNA"/>
</dbReference>
<dbReference type="InterPro" id="IPR002401">
    <property type="entry name" value="Cyt_P450_E_grp-I"/>
</dbReference>
<dbReference type="RefSeq" id="WP_237262884.1">
    <property type="nucleotide sequence ID" value="NZ_AP024202.1"/>
</dbReference>
<dbReference type="InterPro" id="IPR036396">
    <property type="entry name" value="Cyt_P450_sf"/>
</dbReference>
<keyword evidence="2 7" id="KW-0349">Heme</keyword>
<keyword evidence="9" id="KW-1185">Reference proteome</keyword>
<dbReference type="PANTHER" id="PTHR24291">
    <property type="entry name" value="CYTOCHROME P450 FAMILY 4"/>
    <property type="match status" value="1"/>
</dbReference>
<keyword evidence="6 7" id="KW-0503">Monooxygenase</keyword>
<sequence length="453" mass="52730">MSRCPIFPKPSEKRASLFKIFFKKSRSWMDALYARSYIMKMGEIRFPTSKLFMVNDLSQVKKMMIEKPENYPKHHVLYEVLEPLLGGNLFTSNGQEWSRQRDVLMPGFKQNNVNKVFEKMVEATNSMQQRLAQYEENKAFDIASEMTLVTADIIFRAILSSNINEEEAKQVMHAFSDFQKQSPKITILRMFGIPKNRLFDFYDRKRIENAKKVRKVIEKVVQERMLSFENGDEKDDILHAVLVTASQLEHDFSVKEISDQMVTLFLGGHETSAAALTWTIYLISLFPEEQEKLFDEINSVNPLQVLTSNDVKQFKLLKQVFMESLRLYPPVGFLAREATENQEMRGKKITTKDAIVIAPWLIQRNENYWDKPHEFCPHRFDNGDPSERGAYIPFGMGSRVCIGMSFAIQEAMLVLSTLIREYRFELEEGFEPKPVGSLTIRSENGMRVKKYKR</sequence>
<dbReference type="InterPro" id="IPR017972">
    <property type="entry name" value="Cyt_P450_CS"/>
</dbReference>
<evidence type="ECO:0000256" key="6">
    <source>
        <dbReference type="ARBA" id="ARBA00023033"/>
    </source>
</evidence>
<comment type="similarity">
    <text evidence="1 7">Belongs to the cytochrome P450 family.</text>
</comment>
<evidence type="ECO:0000256" key="3">
    <source>
        <dbReference type="ARBA" id="ARBA00022723"/>
    </source>
</evidence>
<dbReference type="Gene3D" id="1.10.630.10">
    <property type="entry name" value="Cytochrome P450"/>
    <property type="match status" value="1"/>
</dbReference>
<dbReference type="SUPFAM" id="SSF48264">
    <property type="entry name" value="Cytochrome P450"/>
    <property type="match status" value="1"/>
</dbReference>
<gene>
    <name evidence="8" type="ORF">THMIRHAM_05150</name>
</gene>
<evidence type="ECO:0000256" key="5">
    <source>
        <dbReference type="ARBA" id="ARBA00023004"/>
    </source>
</evidence>
<dbReference type="PRINTS" id="PR00385">
    <property type="entry name" value="P450"/>
</dbReference>
<evidence type="ECO:0000256" key="4">
    <source>
        <dbReference type="ARBA" id="ARBA00023002"/>
    </source>
</evidence>
<dbReference type="PRINTS" id="PR00463">
    <property type="entry name" value="EP450I"/>
</dbReference>
<evidence type="ECO:0000256" key="7">
    <source>
        <dbReference type="RuleBase" id="RU000461"/>
    </source>
</evidence>
<evidence type="ECO:0000256" key="2">
    <source>
        <dbReference type="ARBA" id="ARBA00022617"/>
    </source>
</evidence>
<accession>A0ABN6CXW5</accession>
<evidence type="ECO:0000313" key="8">
    <source>
        <dbReference type="EMBL" id="BCN92730.1"/>
    </source>
</evidence>
<organism evidence="8 9">
    <name type="scientific">Thiomicrorhabdus immobilis</name>
    <dbReference type="NCBI Taxonomy" id="2791037"/>
    <lineage>
        <taxon>Bacteria</taxon>
        <taxon>Pseudomonadati</taxon>
        <taxon>Pseudomonadota</taxon>
        <taxon>Gammaproteobacteria</taxon>
        <taxon>Thiotrichales</taxon>
        <taxon>Piscirickettsiaceae</taxon>
        <taxon>Thiomicrorhabdus</taxon>
    </lineage>
</organism>
<evidence type="ECO:0000256" key="1">
    <source>
        <dbReference type="ARBA" id="ARBA00010617"/>
    </source>
</evidence>
<dbReference type="InterPro" id="IPR050196">
    <property type="entry name" value="Cytochrome_P450_Monoox"/>
</dbReference>
<dbReference type="InterPro" id="IPR001128">
    <property type="entry name" value="Cyt_P450"/>
</dbReference>
<evidence type="ECO:0000313" key="9">
    <source>
        <dbReference type="Proteomes" id="UP001054820"/>
    </source>
</evidence>
<protein>
    <submittedName>
        <fullName evidence="8">Cytochrome P450</fullName>
    </submittedName>
</protein>
<keyword evidence="4 7" id="KW-0560">Oxidoreductase</keyword>
<dbReference type="Pfam" id="PF00067">
    <property type="entry name" value="p450"/>
    <property type="match status" value="1"/>
</dbReference>
<keyword evidence="5 7" id="KW-0408">Iron</keyword>
<proteinExistence type="inferred from homology"/>